<dbReference type="EMBL" id="HE573026">
    <property type="protein sequence ID" value="CCC51123.1"/>
    <property type="molecule type" value="Genomic_DNA"/>
</dbReference>
<organism evidence="1">
    <name type="scientific">Trypanosoma vivax (strain Y486)</name>
    <dbReference type="NCBI Taxonomy" id="1055687"/>
    <lineage>
        <taxon>Eukaryota</taxon>
        <taxon>Discoba</taxon>
        <taxon>Euglenozoa</taxon>
        <taxon>Kinetoplastea</taxon>
        <taxon>Metakinetoplastina</taxon>
        <taxon>Trypanosomatida</taxon>
        <taxon>Trypanosomatidae</taxon>
        <taxon>Trypanosoma</taxon>
        <taxon>Duttonella</taxon>
    </lineage>
</organism>
<protein>
    <submittedName>
        <fullName evidence="1">Uncharacterized protein</fullName>
    </submittedName>
</protein>
<sequence>MRRCATALSSTALAAVVRGIIQSVKPAGVSLTEIGLKLKEHMSATMERGTVARSVEAPSVNLEEVLKEVNDAHCLCDSVVYPCDWAAVVRNVAGTMPWEGLIEADLIHRLLENEPRFQSAEASLGEPLCQWMSRHFHHIIRVSRSVTRGVPVYRVREEAATAEAAAIHNALQLLGRGNLPVYTDFALIAPHLPGPMSPAEGGWMRFLEQESVSRHFDVRVDVSVRLAPGCSPTSVCVDGTSVDVSRISEFMREKALSQSVCSVKVFRRADDPGWSTDDVVMQGFLDPEHVIGAAIASLCQRDGANVYVVCAESAQERYKAALADLMSSSCSGVTLCALPGVALAQ</sequence>
<accession>G0U5H2</accession>
<gene>
    <name evidence="1" type="ORF">TVY486_1001760</name>
</gene>
<name>G0U5H2_TRYVY</name>
<reference evidence="1" key="1">
    <citation type="journal article" date="2012" name="Proc. Natl. Acad. Sci. U.S.A.">
        <title>Antigenic diversity is generated by distinct evolutionary mechanisms in African trypanosome species.</title>
        <authorList>
            <person name="Jackson A.P."/>
            <person name="Berry A."/>
            <person name="Aslett M."/>
            <person name="Allison H.C."/>
            <person name="Burton P."/>
            <person name="Vavrova-Anderson J."/>
            <person name="Brown R."/>
            <person name="Browne H."/>
            <person name="Corton N."/>
            <person name="Hauser H."/>
            <person name="Gamble J."/>
            <person name="Gilderthorp R."/>
            <person name="Marcello L."/>
            <person name="McQuillan J."/>
            <person name="Otto T.D."/>
            <person name="Quail M.A."/>
            <person name="Sanders M.J."/>
            <person name="van Tonder A."/>
            <person name="Ginger M.L."/>
            <person name="Field M.C."/>
            <person name="Barry J.D."/>
            <person name="Hertz-Fowler C."/>
            <person name="Berriman M."/>
        </authorList>
    </citation>
    <scope>NUCLEOTIDE SEQUENCE</scope>
    <source>
        <strain evidence="1">Y486</strain>
    </source>
</reference>
<evidence type="ECO:0000313" key="1">
    <source>
        <dbReference type="EMBL" id="CCC51123.1"/>
    </source>
</evidence>
<dbReference type="CDD" id="cd23744">
    <property type="entry name" value="RESC17"/>
    <property type="match status" value="1"/>
</dbReference>
<dbReference type="VEuPathDB" id="TriTrypDB:TvY486_1001760"/>
<proteinExistence type="predicted"/>
<dbReference type="AlphaFoldDB" id="G0U5H2"/>